<dbReference type="STRING" id="1423754.FC39_GL001568"/>
<dbReference type="SUPFAM" id="SSF52540">
    <property type="entry name" value="P-loop containing nucleoside triphosphate hydrolases"/>
    <property type="match status" value="1"/>
</dbReference>
<accession>A0A0R1YNY5</accession>
<dbReference type="OrthoDB" id="9810148at2"/>
<protein>
    <submittedName>
        <fullName evidence="1">DNA polymerase III, delta subunit</fullName>
    </submittedName>
</protein>
<organism evidence="1 2">
    <name type="scientific">Lactobacillus hamsteri DSM 5661 = JCM 6256</name>
    <dbReference type="NCBI Taxonomy" id="1423754"/>
    <lineage>
        <taxon>Bacteria</taxon>
        <taxon>Bacillati</taxon>
        <taxon>Bacillota</taxon>
        <taxon>Bacilli</taxon>
        <taxon>Lactobacillales</taxon>
        <taxon>Lactobacillaceae</taxon>
        <taxon>Lactobacillus</taxon>
    </lineage>
</organism>
<dbReference type="Gene3D" id="3.40.50.300">
    <property type="entry name" value="P-loop containing nucleotide triphosphate hydrolases"/>
    <property type="match status" value="1"/>
</dbReference>
<evidence type="ECO:0000313" key="2">
    <source>
        <dbReference type="Proteomes" id="UP000051223"/>
    </source>
</evidence>
<dbReference type="InterPro" id="IPR050238">
    <property type="entry name" value="DNA_Rep/Repair_Clamp_Loader"/>
</dbReference>
<comment type="caution">
    <text evidence="1">The sequence shown here is derived from an EMBL/GenBank/DDBJ whole genome shotgun (WGS) entry which is preliminary data.</text>
</comment>
<gene>
    <name evidence="1" type="ORF">FC39_GL001568</name>
</gene>
<reference evidence="1 2" key="1">
    <citation type="journal article" date="2015" name="Genome Announc.">
        <title>Expanding the biotechnology potential of lactobacilli through comparative genomics of 213 strains and associated genera.</title>
        <authorList>
            <person name="Sun Z."/>
            <person name="Harris H.M."/>
            <person name="McCann A."/>
            <person name="Guo C."/>
            <person name="Argimon S."/>
            <person name="Zhang W."/>
            <person name="Yang X."/>
            <person name="Jeffery I.B."/>
            <person name="Cooney J.C."/>
            <person name="Kagawa T.F."/>
            <person name="Liu W."/>
            <person name="Song Y."/>
            <person name="Salvetti E."/>
            <person name="Wrobel A."/>
            <person name="Rasinkangas P."/>
            <person name="Parkhill J."/>
            <person name="Rea M.C."/>
            <person name="O'Sullivan O."/>
            <person name="Ritari J."/>
            <person name="Douillard F.P."/>
            <person name="Paul Ross R."/>
            <person name="Yang R."/>
            <person name="Briner A.E."/>
            <person name="Felis G.E."/>
            <person name="de Vos W.M."/>
            <person name="Barrangou R."/>
            <person name="Klaenhammer T.R."/>
            <person name="Caufield P.W."/>
            <person name="Cui Y."/>
            <person name="Zhang H."/>
            <person name="O'Toole P.W."/>
        </authorList>
    </citation>
    <scope>NUCLEOTIDE SEQUENCE [LARGE SCALE GENOMIC DNA]</scope>
    <source>
        <strain evidence="1 2">DSM 5661</strain>
    </source>
</reference>
<dbReference type="Proteomes" id="UP000051223">
    <property type="component" value="Unassembled WGS sequence"/>
</dbReference>
<proteinExistence type="predicted"/>
<sequence length="286" mass="32888">MINITDISRKQADFLKRAYEKKQLAHSYLFVDNDEKRALNTAYWLACLFNCTGKDKPDGTCANCRQILSGNHPDVLLVKTEGKQTVGIDQIRPLKEELAKSPVESSRRFFMINEAQKLTMPAANALLNLLEEPIAPVVSILITNNADQILPTIRSRTQILKFDSGEKKDGREAILIENGFSSEEIEELKDTKKIDQEIKYFYQELLEKNSLSFVSAHKLSDNAKISTLQNYILLSLKLFAQKELKDENRRLAGMHMLECLIEIDKMRFSNVNFRNLLDYLALQWKR</sequence>
<evidence type="ECO:0000313" key="1">
    <source>
        <dbReference type="EMBL" id="KRM40924.1"/>
    </source>
</evidence>
<dbReference type="PANTHER" id="PTHR11669">
    <property type="entry name" value="REPLICATION FACTOR C / DNA POLYMERASE III GAMMA-TAU SUBUNIT"/>
    <property type="match status" value="1"/>
</dbReference>
<dbReference type="PATRIC" id="fig|1423754.3.peg.1613"/>
<dbReference type="GO" id="GO:0006261">
    <property type="term" value="P:DNA-templated DNA replication"/>
    <property type="evidence" value="ECO:0007669"/>
    <property type="project" value="TreeGrafter"/>
</dbReference>
<dbReference type="PANTHER" id="PTHR11669:SF8">
    <property type="entry name" value="DNA POLYMERASE III SUBUNIT DELTA"/>
    <property type="match status" value="1"/>
</dbReference>
<name>A0A0R1YNY5_9LACO</name>
<dbReference type="RefSeq" id="WP_025080033.1">
    <property type="nucleotide sequence ID" value="NZ_AZGI01000005.1"/>
</dbReference>
<dbReference type="eggNOG" id="COG0470">
    <property type="taxonomic scope" value="Bacteria"/>
</dbReference>
<dbReference type="EMBL" id="AZGI01000005">
    <property type="protein sequence ID" value="KRM40924.1"/>
    <property type="molecule type" value="Genomic_DNA"/>
</dbReference>
<dbReference type="AlphaFoldDB" id="A0A0R1YNY5"/>
<dbReference type="InterPro" id="IPR027417">
    <property type="entry name" value="P-loop_NTPase"/>
</dbReference>
<dbReference type="Pfam" id="PF13177">
    <property type="entry name" value="DNA_pol3_delta2"/>
    <property type="match status" value="1"/>
</dbReference>
<keyword evidence="2" id="KW-1185">Reference proteome</keyword>